<comment type="function">
    <text evidence="7">Catalyzes the ferrous insertion into protoporphyrin IX.</text>
</comment>
<keyword evidence="10" id="KW-1185">Reference proteome</keyword>
<dbReference type="PANTHER" id="PTHR11108:SF1">
    <property type="entry name" value="FERROCHELATASE, MITOCHONDRIAL"/>
    <property type="match status" value="1"/>
</dbReference>
<dbReference type="AlphaFoldDB" id="A0A5S9F5X5"/>
<dbReference type="InterPro" id="IPR001015">
    <property type="entry name" value="Ferrochelatase"/>
</dbReference>
<dbReference type="GO" id="GO:0046872">
    <property type="term" value="F:metal ion binding"/>
    <property type="evidence" value="ECO:0007669"/>
    <property type="project" value="UniProtKB-KW"/>
</dbReference>
<comment type="catalytic activity">
    <reaction evidence="6">
        <text>Fe-coproporphyrin III + 2 H(+) = coproporphyrin III + Fe(2+)</text>
        <dbReference type="Rhea" id="RHEA:49572"/>
        <dbReference type="ChEBI" id="CHEBI:15378"/>
        <dbReference type="ChEBI" id="CHEBI:29033"/>
        <dbReference type="ChEBI" id="CHEBI:68438"/>
        <dbReference type="ChEBI" id="CHEBI:131725"/>
        <dbReference type="EC" id="4.99.1.9"/>
    </reaction>
    <physiologicalReaction direction="right-to-left" evidence="6">
        <dbReference type="Rhea" id="RHEA:49574"/>
    </physiologicalReaction>
</comment>
<comment type="similarity">
    <text evidence="1 7 8">Belongs to the ferrochelatase family.</text>
</comment>
<dbReference type="Gene3D" id="3.40.50.1400">
    <property type="match status" value="2"/>
</dbReference>
<dbReference type="InterPro" id="IPR033659">
    <property type="entry name" value="Ferrochelatase_N"/>
</dbReference>
<comment type="pathway">
    <text evidence="7">Porphyrin-containing compound metabolism; protoheme biosynthesis; protoheme from protoporphyrin-IX: step 1/1.</text>
</comment>
<dbReference type="Proteomes" id="UP000326354">
    <property type="component" value="Chromosome"/>
</dbReference>
<evidence type="ECO:0000256" key="4">
    <source>
        <dbReference type="ARBA" id="ARBA00023239"/>
    </source>
</evidence>
<dbReference type="EMBL" id="AP019860">
    <property type="protein sequence ID" value="BBM86014.1"/>
    <property type="molecule type" value="Genomic_DNA"/>
</dbReference>
<evidence type="ECO:0000256" key="3">
    <source>
        <dbReference type="ARBA" id="ARBA00023133"/>
    </source>
</evidence>
<dbReference type="OrthoDB" id="9809741at2"/>
<keyword evidence="7" id="KW-0963">Cytoplasm</keyword>
<dbReference type="PANTHER" id="PTHR11108">
    <property type="entry name" value="FERROCHELATASE"/>
    <property type="match status" value="1"/>
</dbReference>
<dbReference type="Pfam" id="PF00762">
    <property type="entry name" value="Ferrochelatase"/>
    <property type="match status" value="1"/>
</dbReference>
<proteinExistence type="inferred from homology"/>
<protein>
    <recommendedName>
        <fullName evidence="7">Ferrochelatase</fullName>
        <ecNumber evidence="7">4.98.1.1</ecNumber>
    </recommendedName>
    <alternativeName>
        <fullName evidence="7">Heme synthase</fullName>
    </alternativeName>
    <alternativeName>
        <fullName evidence="7">Protoheme ferro-lyase</fullName>
    </alternativeName>
</protein>
<evidence type="ECO:0000313" key="9">
    <source>
        <dbReference type="EMBL" id="BBM86014.1"/>
    </source>
</evidence>
<dbReference type="KEGG" id="uam:UABAM_04400"/>
<evidence type="ECO:0000256" key="6">
    <source>
        <dbReference type="ARBA" id="ARBA00024536"/>
    </source>
</evidence>
<accession>A0A5S9F5X5</accession>
<organism evidence="9 10">
    <name type="scientific">Uabimicrobium amorphum</name>
    <dbReference type="NCBI Taxonomy" id="2596890"/>
    <lineage>
        <taxon>Bacteria</taxon>
        <taxon>Pseudomonadati</taxon>
        <taxon>Planctomycetota</taxon>
        <taxon>Candidatus Uabimicrobiia</taxon>
        <taxon>Candidatus Uabimicrobiales</taxon>
        <taxon>Candidatus Uabimicrobiaceae</taxon>
        <taxon>Candidatus Uabimicrobium</taxon>
    </lineage>
</organism>
<dbReference type="GO" id="GO:0005737">
    <property type="term" value="C:cytoplasm"/>
    <property type="evidence" value="ECO:0007669"/>
    <property type="project" value="UniProtKB-SubCell"/>
</dbReference>
<name>A0A5S9F5X5_UABAM</name>
<evidence type="ECO:0000256" key="5">
    <source>
        <dbReference type="ARBA" id="ARBA00023244"/>
    </source>
</evidence>
<keyword evidence="4 7" id="KW-0456">Lyase</keyword>
<dbReference type="CDD" id="cd00419">
    <property type="entry name" value="Ferrochelatase_C"/>
    <property type="match status" value="1"/>
</dbReference>
<gene>
    <name evidence="7" type="primary">hemH</name>
    <name evidence="9" type="ORF">UABAM_04400</name>
</gene>
<evidence type="ECO:0000256" key="8">
    <source>
        <dbReference type="RuleBase" id="RU004185"/>
    </source>
</evidence>
<dbReference type="HAMAP" id="MF_00323">
    <property type="entry name" value="Ferrochelatase"/>
    <property type="match status" value="1"/>
</dbReference>
<evidence type="ECO:0000256" key="1">
    <source>
        <dbReference type="ARBA" id="ARBA00007718"/>
    </source>
</evidence>
<dbReference type="GO" id="GO:0006783">
    <property type="term" value="P:heme biosynthetic process"/>
    <property type="evidence" value="ECO:0007669"/>
    <property type="project" value="UniProtKB-UniRule"/>
</dbReference>
<dbReference type="InterPro" id="IPR033644">
    <property type="entry name" value="Ferrochelatase_C"/>
</dbReference>
<evidence type="ECO:0000256" key="2">
    <source>
        <dbReference type="ARBA" id="ARBA00023004"/>
    </source>
</evidence>
<dbReference type="SUPFAM" id="SSF53800">
    <property type="entry name" value="Chelatase"/>
    <property type="match status" value="1"/>
</dbReference>
<keyword evidence="7" id="KW-0479">Metal-binding</keyword>
<dbReference type="RefSeq" id="WP_151970094.1">
    <property type="nucleotide sequence ID" value="NZ_AP019860.1"/>
</dbReference>
<evidence type="ECO:0000313" key="10">
    <source>
        <dbReference type="Proteomes" id="UP000326354"/>
    </source>
</evidence>
<comment type="subcellular location">
    <subcellularLocation>
        <location evidence="7">Cytoplasm</location>
    </subcellularLocation>
</comment>
<evidence type="ECO:0000256" key="7">
    <source>
        <dbReference type="HAMAP-Rule" id="MF_00323"/>
    </source>
</evidence>
<dbReference type="UniPathway" id="UPA00252">
    <property type="reaction ID" value="UER00325"/>
</dbReference>
<feature type="binding site" evidence="7">
    <location>
        <position position="297"/>
    </location>
    <ligand>
        <name>Fe(2+)</name>
        <dbReference type="ChEBI" id="CHEBI:29033"/>
    </ligand>
</feature>
<keyword evidence="3 7" id="KW-0350">Heme biosynthesis</keyword>
<dbReference type="EC" id="4.98.1.1" evidence="7"/>
<keyword evidence="2 7" id="KW-0408">Iron</keyword>
<keyword evidence="5 7" id="KW-0627">Porphyrin biosynthesis</keyword>
<dbReference type="GO" id="GO:0004325">
    <property type="term" value="F:ferrochelatase activity"/>
    <property type="evidence" value="ECO:0007669"/>
    <property type="project" value="UniProtKB-UniRule"/>
</dbReference>
<dbReference type="CDD" id="cd03411">
    <property type="entry name" value="Ferrochelatase_N"/>
    <property type="match status" value="1"/>
</dbReference>
<feature type="binding site" evidence="7">
    <location>
        <position position="194"/>
    </location>
    <ligand>
        <name>Fe(2+)</name>
        <dbReference type="ChEBI" id="CHEBI:29033"/>
    </ligand>
</feature>
<sequence>MDATNTNGILMVNLGTPDSTKVSDVRKYLRQFLMDERVIDKPYWVRKLVVECFIMPTRPKASAEAYKSIWWEEGSPLLILSQRLQKLLQEKVKTPVALGMRYGNPSAESAISELLEKVKDLKKIFLIPLYPHYAMSSYETAVVDVQDTIKKMKLDVELDVLPPYYQNEKYIDALVDSAKEHLEWDYDHLLFSYHGIPERHLCKADPTGEHCLKVKDCCHVPSEAHNVCYRHQVFRTSEEFVKKANIPEGKYSVSFQSRLGRDPWLTPYTDATFTKLAESGVKKLLLLSPAFVSDCLETLEELCEEGAEIFEEAGGEELRVVPCLNENKVWVDTLASWCKERGFE</sequence>
<dbReference type="NCBIfam" id="TIGR00109">
    <property type="entry name" value="hemH"/>
    <property type="match status" value="1"/>
</dbReference>
<comment type="catalytic activity">
    <reaction evidence="7">
        <text>heme b + 2 H(+) = protoporphyrin IX + Fe(2+)</text>
        <dbReference type="Rhea" id="RHEA:22584"/>
        <dbReference type="ChEBI" id="CHEBI:15378"/>
        <dbReference type="ChEBI" id="CHEBI:29033"/>
        <dbReference type="ChEBI" id="CHEBI:57306"/>
        <dbReference type="ChEBI" id="CHEBI:60344"/>
        <dbReference type="EC" id="4.98.1.1"/>
    </reaction>
</comment>
<reference evidence="9 10" key="1">
    <citation type="submission" date="2019-08" db="EMBL/GenBank/DDBJ databases">
        <title>Complete genome sequence of Candidatus Uab amorphum.</title>
        <authorList>
            <person name="Shiratori T."/>
            <person name="Suzuki S."/>
            <person name="Kakizawa Y."/>
            <person name="Ishida K."/>
        </authorList>
    </citation>
    <scope>NUCLEOTIDE SEQUENCE [LARGE SCALE GENOMIC DNA]</scope>
    <source>
        <strain evidence="9 10">SRT547</strain>
    </source>
</reference>